<dbReference type="OrthoDB" id="9789109at2"/>
<dbReference type="PIRSF" id="PIRSF024492">
    <property type="entry name" value="UCP024492"/>
    <property type="match status" value="1"/>
</dbReference>
<evidence type="ECO:0000313" key="3">
    <source>
        <dbReference type="Proteomes" id="UP000265614"/>
    </source>
</evidence>
<gene>
    <name evidence="2" type="ORF">D5H78_00780</name>
</gene>
<reference evidence="2 3" key="1">
    <citation type="submission" date="2018-09" db="EMBL/GenBank/DDBJ databases">
        <title>YIM 75000 draft genome.</title>
        <authorList>
            <person name="Tang S."/>
            <person name="Feng Y."/>
        </authorList>
    </citation>
    <scope>NUCLEOTIDE SEQUENCE [LARGE SCALE GENOMIC DNA]</scope>
    <source>
        <strain evidence="2 3">YIM 75000</strain>
    </source>
</reference>
<name>A0A3A3Z3S1_9ACTN</name>
<dbReference type="Pfam" id="PF04343">
    <property type="entry name" value="DUF488"/>
    <property type="match status" value="1"/>
</dbReference>
<feature type="region of interest" description="Disordered" evidence="1">
    <location>
        <begin position="172"/>
        <end position="200"/>
    </location>
</feature>
<keyword evidence="3" id="KW-1185">Reference proteome</keyword>
<protein>
    <submittedName>
        <fullName evidence="2">DUF488 domain-containing protein</fullName>
    </submittedName>
</protein>
<dbReference type="AlphaFoldDB" id="A0A3A3Z3S1"/>
<dbReference type="EMBL" id="QZEZ01000001">
    <property type="protein sequence ID" value="RJK97603.1"/>
    <property type="molecule type" value="Genomic_DNA"/>
</dbReference>
<proteinExistence type="predicted"/>
<dbReference type="InterPro" id="IPR014519">
    <property type="entry name" value="UCP024492"/>
</dbReference>
<dbReference type="Proteomes" id="UP000265614">
    <property type="component" value="Unassembled WGS sequence"/>
</dbReference>
<dbReference type="PANTHER" id="PTHR39337">
    <property type="entry name" value="BLR5642 PROTEIN"/>
    <property type="match status" value="1"/>
</dbReference>
<evidence type="ECO:0000313" key="2">
    <source>
        <dbReference type="EMBL" id="RJK97603.1"/>
    </source>
</evidence>
<organism evidence="2 3">
    <name type="scientific">Vallicoccus soli</name>
    <dbReference type="NCBI Taxonomy" id="2339232"/>
    <lineage>
        <taxon>Bacteria</taxon>
        <taxon>Bacillati</taxon>
        <taxon>Actinomycetota</taxon>
        <taxon>Actinomycetes</taxon>
        <taxon>Motilibacterales</taxon>
        <taxon>Vallicoccaceae</taxon>
        <taxon>Vallicoccus</taxon>
    </lineage>
</organism>
<evidence type="ECO:0000256" key="1">
    <source>
        <dbReference type="SAM" id="MobiDB-lite"/>
    </source>
</evidence>
<sequence length="200" mass="21215">MSAPSLLTVGHGTLPAPDLLALLAGAGVEELVDVRRFPGSRRHPDVAGPALAAELERGGVAYRWEEALGGRRRLAPGDPSPDAWWQVASFRAYAAHTRTPGFRAALDALLDGAAGRRTAVLCSEAVWWRCHRRLVADVAVLARGRPVDHLMPDGRLAPHRPAAGARVVGDDLVWDGPPQQPQAPVAAGRPLALQADQEPG</sequence>
<dbReference type="PANTHER" id="PTHR39337:SF1">
    <property type="entry name" value="BLR5642 PROTEIN"/>
    <property type="match status" value="1"/>
</dbReference>
<accession>A0A3A3Z3S1</accession>
<comment type="caution">
    <text evidence="2">The sequence shown here is derived from an EMBL/GenBank/DDBJ whole genome shotgun (WGS) entry which is preliminary data.</text>
</comment>
<dbReference type="InterPro" id="IPR007438">
    <property type="entry name" value="DUF488"/>
</dbReference>